<gene>
    <name evidence="2" type="ORF">K452DRAFT_81200</name>
</gene>
<accession>A0A6A6B7D6</accession>
<keyword evidence="3" id="KW-1185">Reference proteome</keyword>
<feature type="compositionally biased region" description="Gly residues" evidence="1">
    <location>
        <begin position="1"/>
        <end position="10"/>
    </location>
</feature>
<dbReference type="RefSeq" id="XP_033394837.1">
    <property type="nucleotide sequence ID" value="XM_033547182.1"/>
</dbReference>
<dbReference type="Proteomes" id="UP000799438">
    <property type="component" value="Unassembled WGS sequence"/>
</dbReference>
<evidence type="ECO:0000256" key="1">
    <source>
        <dbReference type="SAM" id="MobiDB-lite"/>
    </source>
</evidence>
<feature type="region of interest" description="Disordered" evidence="1">
    <location>
        <begin position="1"/>
        <end position="26"/>
    </location>
</feature>
<dbReference type="EMBL" id="ML995494">
    <property type="protein sequence ID" value="KAF2139124.1"/>
    <property type="molecule type" value="Genomic_DNA"/>
</dbReference>
<evidence type="ECO:0000313" key="2">
    <source>
        <dbReference type="EMBL" id="KAF2139124.1"/>
    </source>
</evidence>
<evidence type="ECO:0000313" key="3">
    <source>
        <dbReference type="Proteomes" id="UP000799438"/>
    </source>
</evidence>
<name>A0A6A6B7D6_9PEZI</name>
<dbReference type="GeneID" id="54304689"/>
<protein>
    <submittedName>
        <fullName evidence="2">Uncharacterized protein</fullName>
    </submittedName>
</protein>
<reference evidence="2" key="1">
    <citation type="journal article" date="2020" name="Stud. Mycol.">
        <title>101 Dothideomycetes genomes: a test case for predicting lifestyles and emergence of pathogens.</title>
        <authorList>
            <person name="Haridas S."/>
            <person name="Albert R."/>
            <person name="Binder M."/>
            <person name="Bloem J."/>
            <person name="Labutti K."/>
            <person name="Salamov A."/>
            <person name="Andreopoulos B."/>
            <person name="Baker S."/>
            <person name="Barry K."/>
            <person name="Bills G."/>
            <person name="Bluhm B."/>
            <person name="Cannon C."/>
            <person name="Castanera R."/>
            <person name="Culley D."/>
            <person name="Daum C."/>
            <person name="Ezra D."/>
            <person name="Gonzalez J."/>
            <person name="Henrissat B."/>
            <person name="Kuo A."/>
            <person name="Liang C."/>
            <person name="Lipzen A."/>
            <person name="Lutzoni F."/>
            <person name="Magnuson J."/>
            <person name="Mondo S."/>
            <person name="Nolan M."/>
            <person name="Ohm R."/>
            <person name="Pangilinan J."/>
            <person name="Park H.-J."/>
            <person name="Ramirez L."/>
            <person name="Alfaro M."/>
            <person name="Sun H."/>
            <person name="Tritt A."/>
            <person name="Yoshinaga Y."/>
            <person name="Zwiers L.-H."/>
            <person name="Turgeon B."/>
            <person name="Goodwin S."/>
            <person name="Spatafora J."/>
            <person name="Crous P."/>
            <person name="Grigoriev I."/>
        </authorList>
    </citation>
    <scope>NUCLEOTIDE SEQUENCE</scope>
    <source>
        <strain evidence="2">CBS 121167</strain>
    </source>
</reference>
<organism evidence="2 3">
    <name type="scientific">Aplosporella prunicola CBS 121167</name>
    <dbReference type="NCBI Taxonomy" id="1176127"/>
    <lineage>
        <taxon>Eukaryota</taxon>
        <taxon>Fungi</taxon>
        <taxon>Dikarya</taxon>
        <taxon>Ascomycota</taxon>
        <taxon>Pezizomycotina</taxon>
        <taxon>Dothideomycetes</taxon>
        <taxon>Dothideomycetes incertae sedis</taxon>
        <taxon>Botryosphaeriales</taxon>
        <taxon>Aplosporellaceae</taxon>
        <taxon>Aplosporella</taxon>
    </lineage>
</organism>
<proteinExistence type="predicted"/>
<dbReference type="AlphaFoldDB" id="A0A6A6B7D6"/>
<sequence length="205" mass="21632">MCRASGGRGGATVARPPARSRGAGCGPDPVCPCSAGIKKYPPGGVRAVRAFVRSCVAFSKSAVQCTHLRARLCVCWMDVVGSQEWELVAAWPRIRVVRSSSFVSLSPTPLPRYRCRVAVAVAIAGIPSRLPRQPDALLSFSVHPYSFAAADWGAVIAVVATGGAFELLPLRCRARVGEVQVDVYDEGTVALGRSRAVGPLVVVMS</sequence>